<protein>
    <submittedName>
        <fullName evidence="1">Lumenal Hsp70 protein</fullName>
    </submittedName>
</protein>
<keyword evidence="2" id="KW-1185">Reference proteome</keyword>
<dbReference type="Proteomes" id="UP001145114">
    <property type="component" value="Unassembled WGS sequence"/>
</dbReference>
<evidence type="ECO:0000313" key="1">
    <source>
        <dbReference type="EMBL" id="KAJ1677675.1"/>
    </source>
</evidence>
<feature type="non-terminal residue" evidence="1">
    <location>
        <position position="468"/>
    </location>
</feature>
<feature type="non-terminal residue" evidence="1">
    <location>
        <position position="1"/>
    </location>
</feature>
<dbReference type="EMBL" id="JAMZIH010002089">
    <property type="protein sequence ID" value="KAJ1677675.1"/>
    <property type="molecule type" value="Genomic_DNA"/>
</dbReference>
<accession>A0ACC1HM69</accession>
<gene>
    <name evidence="1" type="primary">LHS1_2</name>
    <name evidence="1" type="ORF">EV182_005663</name>
</gene>
<evidence type="ECO:0000313" key="2">
    <source>
        <dbReference type="Proteomes" id="UP001145114"/>
    </source>
</evidence>
<proteinExistence type="predicted"/>
<comment type="caution">
    <text evidence="1">The sequence shown here is derived from an EMBL/GenBank/DDBJ whole genome shotgun (WGS) entry which is preliminary data.</text>
</comment>
<organism evidence="1 2">
    <name type="scientific">Spiromyces aspiralis</name>
    <dbReference type="NCBI Taxonomy" id="68401"/>
    <lineage>
        <taxon>Eukaryota</taxon>
        <taxon>Fungi</taxon>
        <taxon>Fungi incertae sedis</taxon>
        <taxon>Zoopagomycota</taxon>
        <taxon>Kickxellomycotina</taxon>
        <taxon>Kickxellomycetes</taxon>
        <taxon>Kickxellales</taxon>
        <taxon>Kickxellaceae</taxon>
        <taxon>Spiromyces</taxon>
    </lineage>
</organism>
<name>A0ACC1HM69_9FUNG</name>
<sequence length="468" mass="51405">SGRKPENTFLNIKQLVGKAFDDPAAQAYRERYANRMVKGETLSRSIQFEIGGDEETTLTVQEIIAMQLQHAQKLVQEAEGVAARDAIIAIPSFYNPDQRQAVINAADIAGLHLIALINDGSAVALNYGMSREFSEEPEYHIFYDMGAGNTVVTAASFTQRKVNKKHQPIEVNILATSHDSTLGGSDIDVRLREFMLRAFEGAHKADTTRPIRENKRAMAKLLKEAARVKAILSVNAETVASVESLHEDIDFRAKVTREDLEDAIKDLGQRARAPLEAVIRAANLTIGEIGSVVLVGGSSRVPFIQNVIAGIVTKDKLARHLDADEACVVGTAFYGASMSRQFRVKDIQLNDVSSNAYQATFTPEEPGRESTSEIPLHSPIKLKRTIQDTRASDLKLAVDYYSGEEEQWVNFMEIAVTGAASSVNEVADRQHLVSETPLVKVQLAVNEYGMLGVVRAMAIYNSTNPAYE</sequence>
<reference evidence="1" key="1">
    <citation type="submission" date="2022-06" db="EMBL/GenBank/DDBJ databases">
        <title>Phylogenomic reconstructions and comparative analyses of Kickxellomycotina fungi.</title>
        <authorList>
            <person name="Reynolds N.K."/>
            <person name="Stajich J.E."/>
            <person name="Barry K."/>
            <person name="Grigoriev I.V."/>
            <person name="Crous P."/>
            <person name="Smith M.E."/>
        </authorList>
    </citation>
    <scope>NUCLEOTIDE SEQUENCE</scope>
    <source>
        <strain evidence="1">RSA 2271</strain>
    </source>
</reference>